<dbReference type="InterPro" id="IPR036291">
    <property type="entry name" value="NAD(P)-bd_dom_sf"/>
</dbReference>
<proteinExistence type="predicted"/>
<comment type="caution">
    <text evidence="2">The sequence shown here is derived from an EMBL/GenBank/DDBJ whole genome shotgun (WGS) entry which is preliminary data.</text>
</comment>
<dbReference type="InterPro" id="IPR013708">
    <property type="entry name" value="Shikimate_DH-bd_N"/>
</dbReference>
<dbReference type="SUPFAM" id="SSF51735">
    <property type="entry name" value="NAD(P)-binding Rossmann-fold domains"/>
    <property type="match status" value="1"/>
</dbReference>
<dbReference type="GO" id="GO:0004764">
    <property type="term" value="F:shikimate 3-dehydrogenase (NADP+) activity"/>
    <property type="evidence" value="ECO:0007669"/>
    <property type="project" value="InterPro"/>
</dbReference>
<dbReference type="PANTHER" id="PTHR21089">
    <property type="entry name" value="SHIKIMATE DEHYDROGENASE"/>
    <property type="match status" value="1"/>
</dbReference>
<dbReference type="STRING" id="1447875.A0A2B7X0J9"/>
<dbReference type="GO" id="GO:0019632">
    <property type="term" value="P:shikimate metabolic process"/>
    <property type="evidence" value="ECO:0007669"/>
    <property type="project" value="TreeGrafter"/>
</dbReference>
<dbReference type="Proteomes" id="UP000223968">
    <property type="component" value="Unassembled WGS sequence"/>
</dbReference>
<accession>A0A2B7X0J9</accession>
<dbReference type="Gene3D" id="3.40.50.720">
    <property type="entry name" value="NAD(P)-binding Rossmann-like Domain"/>
    <property type="match status" value="1"/>
</dbReference>
<dbReference type="Gene3D" id="3.40.50.10860">
    <property type="entry name" value="Leucine Dehydrogenase, chain A, domain 1"/>
    <property type="match status" value="1"/>
</dbReference>
<dbReference type="SUPFAM" id="SSF53223">
    <property type="entry name" value="Aminoacid dehydrogenase-like, N-terminal domain"/>
    <property type="match status" value="1"/>
</dbReference>
<dbReference type="AlphaFoldDB" id="A0A2B7X0J9"/>
<sequence length="369" mass="39882">MYPTAPGAEPTALPNPPELDGFSYLYGHPLLNSLSPLLHKTLYDALGLNWTQFPLSVSDTSNPDVFPPPYTLSLPIAEFFAQTKANERFIGSSVTMPWKVAILPHLDELAEEAKGAGACNTIFIREEEGGITNGNSANGNTARRVFVGTNTDCIGIREALLQNLPSGSRDTLGSSPLKGKPALIIGGGGTARAAIYALRKWIGASKIYIVNRDRAEVETVMAEDAAKPDSIFASEHAFTSRAELIHVVDPAEVKGLNAPYTIVSGVPNYPPKTPEEITARRTIEALLQLGEEEKGVLLEMCYHPKPWTDIAELASSSGWKVVLGTEAMIWQGIEQVKLWTGRDIVKEPGVVEKVKAVIERALAERVAGK</sequence>
<evidence type="ECO:0000313" key="3">
    <source>
        <dbReference type="Proteomes" id="UP000223968"/>
    </source>
</evidence>
<dbReference type="InterPro" id="IPR046346">
    <property type="entry name" value="Aminoacid_DH-like_N_sf"/>
</dbReference>
<evidence type="ECO:0000259" key="1">
    <source>
        <dbReference type="Pfam" id="PF08501"/>
    </source>
</evidence>
<dbReference type="InterPro" id="IPR022893">
    <property type="entry name" value="Shikimate_DH_fam"/>
</dbReference>
<dbReference type="OrthoDB" id="204377at2759"/>
<gene>
    <name evidence="2" type="ORF">AJ79_06882</name>
</gene>
<dbReference type="EMBL" id="PDNB01000128">
    <property type="protein sequence ID" value="PGH05134.1"/>
    <property type="molecule type" value="Genomic_DNA"/>
</dbReference>
<reference evidence="2 3" key="1">
    <citation type="submission" date="2017-10" db="EMBL/GenBank/DDBJ databases">
        <title>Comparative genomics in systemic dimorphic fungi from Ajellomycetaceae.</title>
        <authorList>
            <person name="Munoz J.F."/>
            <person name="Mcewen J.G."/>
            <person name="Clay O.K."/>
            <person name="Cuomo C.A."/>
        </authorList>
    </citation>
    <scope>NUCLEOTIDE SEQUENCE [LARGE SCALE GENOMIC DNA]</scope>
    <source>
        <strain evidence="2 3">UAMH5409</strain>
    </source>
</reference>
<dbReference type="Pfam" id="PF08501">
    <property type="entry name" value="Shikimate_dh_N"/>
    <property type="match status" value="1"/>
</dbReference>
<keyword evidence="3" id="KW-1185">Reference proteome</keyword>
<evidence type="ECO:0000313" key="2">
    <source>
        <dbReference type="EMBL" id="PGH05134.1"/>
    </source>
</evidence>
<feature type="domain" description="Shikimate dehydrogenase substrate binding N-terminal" evidence="1">
    <location>
        <begin position="25"/>
        <end position="122"/>
    </location>
</feature>
<dbReference type="CDD" id="cd01065">
    <property type="entry name" value="NAD_bind_Shikimate_DH"/>
    <property type="match status" value="1"/>
</dbReference>
<organism evidence="2 3">
    <name type="scientific">Helicocarpus griseus UAMH5409</name>
    <dbReference type="NCBI Taxonomy" id="1447875"/>
    <lineage>
        <taxon>Eukaryota</taxon>
        <taxon>Fungi</taxon>
        <taxon>Dikarya</taxon>
        <taxon>Ascomycota</taxon>
        <taxon>Pezizomycotina</taxon>
        <taxon>Eurotiomycetes</taxon>
        <taxon>Eurotiomycetidae</taxon>
        <taxon>Onygenales</taxon>
        <taxon>Ajellomycetaceae</taxon>
        <taxon>Helicocarpus</taxon>
    </lineage>
</organism>
<name>A0A2B7X0J9_9EURO</name>
<protein>
    <recommendedName>
        <fullName evidence="1">Shikimate dehydrogenase substrate binding N-terminal domain-containing protein</fullName>
    </recommendedName>
</protein>
<dbReference type="GO" id="GO:0009423">
    <property type="term" value="P:chorismate biosynthetic process"/>
    <property type="evidence" value="ECO:0007669"/>
    <property type="project" value="TreeGrafter"/>
</dbReference>
<dbReference type="PANTHER" id="PTHR21089:SF1">
    <property type="entry name" value="BIFUNCTIONAL 3-DEHYDROQUINATE DEHYDRATASE_SHIKIMATE DEHYDROGENASE, CHLOROPLASTIC"/>
    <property type="match status" value="1"/>
</dbReference>